<organism evidence="6 7">
    <name type="scientific">Corynebacterium poyangense</name>
    <dbReference type="NCBI Taxonomy" id="2684405"/>
    <lineage>
        <taxon>Bacteria</taxon>
        <taxon>Bacillati</taxon>
        <taxon>Actinomycetota</taxon>
        <taxon>Actinomycetes</taxon>
        <taxon>Mycobacteriales</taxon>
        <taxon>Corynebacteriaceae</taxon>
        <taxon>Corynebacterium</taxon>
    </lineage>
</organism>
<feature type="transmembrane region" description="Helical" evidence="5">
    <location>
        <begin position="51"/>
        <end position="69"/>
    </location>
</feature>
<dbReference type="Pfam" id="PF02361">
    <property type="entry name" value="CbiQ"/>
    <property type="match status" value="1"/>
</dbReference>
<dbReference type="PANTHER" id="PTHR33514">
    <property type="entry name" value="PROTEIN ABCI12, CHLOROPLASTIC"/>
    <property type="match status" value="1"/>
</dbReference>
<evidence type="ECO:0000256" key="5">
    <source>
        <dbReference type="SAM" id="Phobius"/>
    </source>
</evidence>
<comment type="subcellular location">
    <subcellularLocation>
        <location evidence="1">Membrane</location>
        <topology evidence="1">Multi-pass membrane protein</topology>
    </subcellularLocation>
</comment>
<dbReference type="Proteomes" id="UP000516320">
    <property type="component" value="Chromosome"/>
</dbReference>
<keyword evidence="7" id="KW-1185">Reference proteome</keyword>
<evidence type="ECO:0000256" key="4">
    <source>
        <dbReference type="ARBA" id="ARBA00023136"/>
    </source>
</evidence>
<evidence type="ECO:0000256" key="2">
    <source>
        <dbReference type="ARBA" id="ARBA00022692"/>
    </source>
</evidence>
<evidence type="ECO:0000313" key="7">
    <source>
        <dbReference type="Proteomes" id="UP000516320"/>
    </source>
</evidence>
<gene>
    <name evidence="6" type="ORF">GP475_00685</name>
</gene>
<evidence type="ECO:0000256" key="3">
    <source>
        <dbReference type="ARBA" id="ARBA00022989"/>
    </source>
</evidence>
<name>A0A7H0SS18_9CORY</name>
<proteinExistence type="predicted"/>
<dbReference type="PANTHER" id="PTHR33514:SF13">
    <property type="entry name" value="PROTEIN ABCI12, CHLOROPLASTIC"/>
    <property type="match status" value="1"/>
</dbReference>
<dbReference type="RefSeq" id="WP_187975729.1">
    <property type="nucleotide sequence ID" value="NZ_CP046884.1"/>
</dbReference>
<reference evidence="6 7" key="1">
    <citation type="submission" date="2019-12" db="EMBL/GenBank/DDBJ databases">
        <title>Corynebacterium sp. nov., isolated from feces of the Anser Albifrons in China.</title>
        <authorList>
            <person name="Liu Q."/>
        </authorList>
    </citation>
    <scope>NUCLEOTIDE SEQUENCE [LARGE SCALE GENOMIC DNA]</scope>
    <source>
        <strain evidence="6 7">4H37-19</strain>
    </source>
</reference>
<protein>
    <submittedName>
        <fullName evidence="6">Energy-coupling factor transporter transmembrane protein EcfT</fullName>
    </submittedName>
</protein>
<dbReference type="CDD" id="cd16914">
    <property type="entry name" value="EcfT"/>
    <property type="match status" value="1"/>
</dbReference>
<dbReference type="InterPro" id="IPR003339">
    <property type="entry name" value="ABC/ECF_trnsptr_transmembrane"/>
</dbReference>
<dbReference type="GO" id="GO:0005886">
    <property type="term" value="C:plasma membrane"/>
    <property type="evidence" value="ECO:0007669"/>
    <property type="project" value="TreeGrafter"/>
</dbReference>
<sequence>MFNPVMRPLALFVFTTPLLISIDRISAGVACILVIPLIVILGFGPRKWIRHAWPVLLAAILAGVSMTLYGRPEGHVYASFLSARITDNSIYLGEAIILRVLAIGLASVALLRDIDPTYLGDGLAQKLHLPWRFVLATVAGLRLISLFRQDWQALSLARRARGLGDHNRIRRGAGQAFSLLVFALRRASSLATAMEARGFGASPDRTWARQSIITWKDWTLIGVCLGIATTAIALSVWAGEFRFLGVA</sequence>
<keyword evidence="3 5" id="KW-1133">Transmembrane helix</keyword>
<keyword evidence="4 5" id="KW-0472">Membrane</keyword>
<keyword evidence="2 5" id="KW-0812">Transmembrane</keyword>
<dbReference type="KEGG" id="cpoy:GP475_00685"/>
<evidence type="ECO:0000313" key="6">
    <source>
        <dbReference type="EMBL" id="QNQ91343.1"/>
    </source>
</evidence>
<feature type="transmembrane region" description="Helical" evidence="5">
    <location>
        <begin position="90"/>
        <end position="111"/>
    </location>
</feature>
<accession>A0A7H0SS18</accession>
<feature type="transmembrane region" description="Helical" evidence="5">
    <location>
        <begin position="218"/>
        <end position="238"/>
    </location>
</feature>
<dbReference type="EMBL" id="CP046884">
    <property type="protein sequence ID" value="QNQ91343.1"/>
    <property type="molecule type" value="Genomic_DNA"/>
</dbReference>
<evidence type="ECO:0000256" key="1">
    <source>
        <dbReference type="ARBA" id="ARBA00004141"/>
    </source>
</evidence>
<dbReference type="AlphaFoldDB" id="A0A7H0SS18"/>